<accession>A0ABR3EIE3</accession>
<evidence type="ECO:0008006" key="10">
    <source>
        <dbReference type="Google" id="ProtNLM"/>
    </source>
</evidence>
<keyword evidence="3" id="KW-0349">Heme</keyword>
<feature type="non-terminal residue" evidence="8">
    <location>
        <position position="1"/>
    </location>
</feature>
<comment type="similarity">
    <text evidence="2">Belongs to the cytochrome P450 family.</text>
</comment>
<comment type="cofactor">
    <cofactor evidence="1">
        <name>heme</name>
        <dbReference type="ChEBI" id="CHEBI:30413"/>
    </cofactor>
</comment>
<dbReference type="PANTHER" id="PTHR46300">
    <property type="entry name" value="P450, PUTATIVE (EUROFUNG)-RELATED-RELATED"/>
    <property type="match status" value="1"/>
</dbReference>
<evidence type="ECO:0000256" key="1">
    <source>
        <dbReference type="ARBA" id="ARBA00001971"/>
    </source>
</evidence>
<dbReference type="EMBL" id="JBAHYK010004939">
    <property type="protein sequence ID" value="KAL0562642.1"/>
    <property type="molecule type" value="Genomic_DNA"/>
</dbReference>
<evidence type="ECO:0000313" key="8">
    <source>
        <dbReference type="EMBL" id="KAL0562642.1"/>
    </source>
</evidence>
<name>A0ABR3EIE3_9AGAR</name>
<gene>
    <name evidence="8" type="ORF">V5O48_019442</name>
</gene>
<protein>
    <recommendedName>
        <fullName evidence="10">Cytochrome P450</fullName>
    </recommendedName>
</protein>
<dbReference type="SUPFAM" id="SSF48264">
    <property type="entry name" value="Cytochrome P450"/>
    <property type="match status" value="1"/>
</dbReference>
<evidence type="ECO:0000313" key="9">
    <source>
        <dbReference type="Proteomes" id="UP001465976"/>
    </source>
</evidence>
<keyword evidence="4" id="KW-0479">Metal-binding</keyword>
<proteinExistence type="inferred from homology"/>
<dbReference type="InterPro" id="IPR050364">
    <property type="entry name" value="Cytochrome_P450_fung"/>
</dbReference>
<dbReference type="Proteomes" id="UP001465976">
    <property type="component" value="Unassembled WGS sequence"/>
</dbReference>
<evidence type="ECO:0000256" key="4">
    <source>
        <dbReference type="ARBA" id="ARBA00022723"/>
    </source>
</evidence>
<dbReference type="InterPro" id="IPR001128">
    <property type="entry name" value="Cyt_P450"/>
</dbReference>
<keyword evidence="7" id="KW-0503">Monooxygenase</keyword>
<keyword evidence="6" id="KW-0408">Iron</keyword>
<keyword evidence="5" id="KW-0560">Oxidoreductase</keyword>
<organism evidence="8 9">
    <name type="scientific">Marasmius crinis-equi</name>
    <dbReference type="NCBI Taxonomy" id="585013"/>
    <lineage>
        <taxon>Eukaryota</taxon>
        <taxon>Fungi</taxon>
        <taxon>Dikarya</taxon>
        <taxon>Basidiomycota</taxon>
        <taxon>Agaricomycotina</taxon>
        <taxon>Agaricomycetes</taxon>
        <taxon>Agaricomycetidae</taxon>
        <taxon>Agaricales</taxon>
        <taxon>Marasmiineae</taxon>
        <taxon>Marasmiaceae</taxon>
        <taxon>Marasmius</taxon>
    </lineage>
</organism>
<evidence type="ECO:0000256" key="5">
    <source>
        <dbReference type="ARBA" id="ARBA00023002"/>
    </source>
</evidence>
<dbReference type="InterPro" id="IPR036396">
    <property type="entry name" value="Cyt_P450_sf"/>
</dbReference>
<evidence type="ECO:0000256" key="6">
    <source>
        <dbReference type="ARBA" id="ARBA00023004"/>
    </source>
</evidence>
<sequence>WRQMRRAGNKILNKAVAPSFHPAQEQEAIHLVWNMIQDSRPKDWDSELHRATSSVLLSVVYSHPVLESSDDPAIRRINEFASRVNQASNPGTHLVEFFPWLRYFPAFVSKWKRDSQAWYRRDTEFFRSLYAGVKDRMEKRNDQDNFTNHVIHDQEVYELSDTEISWLSATM</sequence>
<evidence type="ECO:0000256" key="2">
    <source>
        <dbReference type="ARBA" id="ARBA00010617"/>
    </source>
</evidence>
<reference evidence="8 9" key="1">
    <citation type="submission" date="2024-02" db="EMBL/GenBank/DDBJ databases">
        <title>A draft genome for the cacao thread blight pathogen Marasmius crinis-equi.</title>
        <authorList>
            <person name="Cohen S.P."/>
            <person name="Baruah I.K."/>
            <person name="Amoako-Attah I."/>
            <person name="Bukari Y."/>
            <person name="Meinhardt L.W."/>
            <person name="Bailey B.A."/>
        </authorList>
    </citation>
    <scope>NUCLEOTIDE SEQUENCE [LARGE SCALE GENOMIC DNA]</scope>
    <source>
        <strain evidence="8 9">GH-76</strain>
    </source>
</reference>
<evidence type="ECO:0000256" key="7">
    <source>
        <dbReference type="ARBA" id="ARBA00023033"/>
    </source>
</evidence>
<dbReference type="PANTHER" id="PTHR46300:SF1">
    <property type="entry name" value="P450, PUTATIVE (EUROFUNG)-RELATED"/>
    <property type="match status" value="1"/>
</dbReference>
<evidence type="ECO:0000256" key="3">
    <source>
        <dbReference type="ARBA" id="ARBA00022617"/>
    </source>
</evidence>
<comment type="caution">
    <text evidence="8">The sequence shown here is derived from an EMBL/GenBank/DDBJ whole genome shotgun (WGS) entry which is preliminary data.</text>
</comment>
<keyword evidence="9" id="KW-1185">Reference proteome</keyword>
<dbReference type="Pfam" id="PF00067">
    <property type="entry name" value="p450"/>
    <property type="match status" value="1"/>
</dbReference>
<dbReference type="Gene3D" id="1.10.630.10">
    <property type="entry name" value="Cytochrome P450"/>
    <property type="match status" value="1"/>
</dbReference>